<dbReference type="EMBL" id="MH029519">
    <property type="protein sequence ID" value="AVQ10198.1"/>
    <property type="molecule type" value="Genomic_DNA"/>
</dbReference>
<evidence type="ECO:0000259" key="1">
    <source>
        <dbReference type="Pfam" id="PF23343"/>
    </source>
</evidence>
<accession>A0A2R3UAB0</accession>
<organism evidence="2">
    <name type="scientific">Gokushovirinae environmental samples</name>
    <dbReference type="NCBI Taxonomy" id="1478972"/>
    <lineage>
        <taxon>Viruses</taxon>
        <taxon>Monodnaviria</taxon>
        <taxon>Sangervirae</taxon>
        <taxon>Phixviricota</taxon>
        <taxon>Malgrandaviricetes</taxon>
        <taxon>Petitvirales</taxon>
        <taxon>Microviridae</taxon>
        <taxon>environmental samples</taxon>
    </lineage>
</organism>
<proteinExistence type="predicted"/>
<dbReference type="Pfam" id="PF23343">
    <property type="entry name" value="REP_ORF2-G2P"/>
    <property type="match status" value="1"/>
</dbReference>
<sequence length="255" mass="29623">MVHEAQLHQVNSYITLTYADTGPSLNYEDFQKFMKRLRRKLNCFDVTTGQWVPRFFCAGEYGDKNRRPHFHAILFGVLFPRSSSLGKSPAGFPLWRSELLESFWPYGYSSIGDVSFESAAYVARYVMKKVNGKEQEAHYRVVDRETGEVEDLVPEFCHMSLKPGIGARWLEQHHRDIYGVDGYVRVRGGKKSLPPKYYDKWFKRIDPLALEGFLEQRALDGEARLLSGEESYARLRVREQVSIARSQLSLRRIEK</sequence>
<name>A0A2R3UAB0_9VIRU</name>
<dbReference type="InterPro" id="IPR056906">
    <property type="entry name" value="ORF2/G2P_dom"/>
</dbReference>
<feature type="domain" description="Replication-associated protein ORF2/G2P" evidence="1">
    <location>
        <begin position="12"/>
        <end position="129"/>
    </location>
</feature>
<reference evidence="2" key="1">
    <citation type="submission" date="2018-03" db="EMBL/GenBank/DDBJ databases">
        <title>Twenty-four Novel Viral Genomes identified from the Dushanzi Mud Volcanic Sediment in Xinjiang, China.</title>
        <authorList>
            <person name="Han L."/>
        </authorList>
    </citation>
    <scope>NUCLEOTIDE SEQUENCE</scope>
</reference>
<evidence type="ECO:0000313" key="2">
    <source>
        <dbReference type="EMBL" id="AVQ10198.1"/>
    </source>
</evidence>
<protein>
    <submittedName>
        <fullName evidence="2">Replication protein VP4</fullName>
    </submittedName>
</protein>